<evidence type="ECO:0000313" key="1">
    <source>
        <dbReference type="Proteomes" id="UP000887572"/>
    </source>
</evidence>
<dbReference type="WBParaSite" id="Gr19_v10_g3558.t1">
    <property type="protein sequence ID" value="Gr19_v10_g3558.t1"/>
    <property type="gene ID" value="Gr19_v10_g3558"/>
</dbReference>
<protein>
    <submittedName>
        <fullName evidence="2">Uncharacterized protein</fullName>
    </submittedName>
</protein>
<name>A0A914HQN4_GLORO</name>
<reference evidence="2" key="1">
    <citation type="submission" date="2022-11" db="UniProtKB">
        <authorList>
            <consortium name="WormBaseParasite"/>
        </authorList>
    </citation>
    <scope>IDENTIFICATION</scope>
</reference>
<dbReference type="SUPFAM" id="SSF53613">
    <property type="entry name" value="Ribokinase-like"/>
    <property type="match status" value="1"/>
</dbReference>
<dbReference type="InterPro" id="IPR029056">
    <property type="entry name" value="Ribokinase-like"/>
</dbReference>
<dbReference type="Proteomes" id="UP000887572">
    <property type="component" value="Unplaced"/>
</dbReference>
<dbReference type="Gene3D" id="3.40.1190.20">
    <property type="match status" value="1"/>
</dbReference>
<keyword evidence="1" id="KW-1185">Reference proteome</keyword>
<proteinExistence type="predicted"/>
<organism evidence="1 2">
    <name type="scientific">Globodera rostochiensis</name>
    <name type="common">Golden nematode worm</name>
    <name type="synonym">Heterodera rostochiensis</name>
    <dbReference type="NCBI Taxonomy" id="31243"/>
    <lineage>
        <taxon>Eukaryota</taxon>
        <taxon>Metazoa</taxon>
        <taxon>Ecdysozoa</taxon>
        <taxon>Nematoda</taxon>
        <taxon>Chromadorea</taxon>
        <taxon>Rhabditida</taxon>
        <taxon>Tylenchina</taxon>
        <taxon>Tylenchomorpha</taxon>
        <taxon>Tylenchoidea</taxon>
        <taxon>Heteroderidae</taxon>
        <taxon>Heteroderinae</taxon>
        <taxon>Globodera</taxon>
    </lineage>
</organism>
<dbReference type="AlphaFoldDB" id="A0A914HQN4"/>
<evidence type="ECO:0000313" key="2">
    <source>
        <dbReference type="WBParaSite" id="Gr19_v10_g3558.t1"/>
    </source>
</evidence>
<sequence>MDTAEQAKLAALRILEMGPRVAIVTLGPKGAIVAQRGTNNGHVNIGEVLAPKVTAVDKTPTFWWPNRRLNCSKTSSVVPFKLRHFRCRKRVPRRVIRPETN</sequence>
<accession>A0A914HQN4</accession>